<feature type="region of interest" description="Disordered" evidence="1">
    <location>
        <begin position="1"/>
        <end position="58"/>
    </location>
</feature>
<feature type="compositionally biased region" description="Low complexity" evidence="1">
    <location>
        <begin position="705"/>
        <end position="714"/>
    </location>
</feature>
<gene>
    <name evidence="3" type="primary">LOC111161083</name>
</gene>
<feature type="compositionally biased region" description="Low complexity" evidence="1">
    <location>
        <begin position="163"/>
        <end position="172"/>
    </location>
</feature>
<dbReference type="AlphaFoldDB" id="A0A2Y9L9K6"/>
<feature type="region of interest" description="Disordered" evidence="1">
    <location>
        <begin position="697"/>
        <end position="737"/>
    </location>
</feature>
<name>A0A2Y9L9K6_ENHLU</name>
<accession>A0A2Y9L9K6</accession>
<dbReference type="RefSeq" id="XP_022380274.1">
    <property type="nucleotide sequence ID" value="XM_022524566.1"/>
</dbReference>
<feature type="region of interest" description="Disordered" evidence="1">
    <location>
        <begin position="157"/>
        <end position="658"/>
    </location>
</feature>
<feature type="compositionally biased region" description="Basic residues" evidence="1">
    <location>
        <begin position="323"/>
        <end position="344"/>
    </location>
</feature>
<feature type="compositionally biased region" description="Polar residues" evidence="1">
    <location>
        <begin position="42"/>
        <end position="52"/>
    </location>
</feature>
<evidence type="ECO:0000313" key="2">
    <source>
        <dbReference type="Proteomes" id="UP000248482"/>
    </source>
</evidence>
<feature type="compositionally biased region" description="Low complexity" evidence="1">
    <location>
        <begin position="437"/>
        <end position="455"/>
    </location>
</feature>
<keyword evidence="2" id="KW-1185">Reference proteome</keyword>
<feature type="compositionally biased region" description="Low complexity" evidence="1">
    <location>
        <begin position="297"/>
        <end position="307"/>
    </location>
</feature>
<feature type="compositionally biased region" description="Basic and acidic residues" evidence="1">
    <location>
        <begin position="571"/>
        <end position="581"/>
    </location>
</feature>
<evidence type="ECO:0000313" key="3">
    <source>
        <dbReference type="RefSeq" id="XP_022380274.1"/>
    </source>
</evidence>
<dbReference type="GeneID" id="111161083"/>
<feature type="compositionally biased region" description="Pro residues" evidence="1">
    <location>
        <begin position="199"/>
        <end position="214"/>
    </location>
</feature>
<feature type="compositionally biased region" description="Low complexity" evidence="1">
    <location>
        <begin position="411"/>
        <end position="425"/>
    </location>
</feature>
<feature type="compositionally biased region" description="Low complexity" evidence="1">
    <location>
        <begin position="614"/>
        <end position="627"/>
    </location>
</feature>
<dbReference type="KEGG" id="elk:111161083"/>
<organism evidence="2 3">
    <name type="scientific">Enhydra lutris kenyoni</name>
    <name type="common">northern sea otter</name>
    <dbReference type="NCBI Taxonomy" id="391180"/>
    <lineage>
        <taxon>Eukaryota</taxon>
        <taxon>Metazoa</taxon>
        <taxon>Chordata</taxon>
        <taxon>Craniata</taxon>
        <taxon>Vertebrata</taxon>
        <taxon>Euteleostomi</taxon>
        <taxon>Mammalia</taxon>
        <taxon>Eutheria</taxon>
        <taxon>Laurasiatheria</taxon>
        <taxon>Carnivora</taxon>
        <taxon>Caniformia</taxon>
        <taxon>Musteloidea</taxon>
        <taxon>Mustelidae</taxon>
        <taxon>Lutrinae</taxon>
        <taxon>Enhydra</taxon>
    </lineage>
</organism>
<feature type="compositionally biased region" description="Pro residues" evidence="1">
    <location>
        <begin position="348"/>
        <end position="369"/>
    </location>
</feature>
<protein>
    <submittedName>
        <fullName evidence="3">Basic proline-rich protein-like</fullName>
    </submittedName>
</protein>
<feature type="region of interest" description="Disordered" evidence="1">
    <location>
        <begin position="117"/>
        <end position="136"/>
    </location>
</feature>
<proteinExistence type="predicted"/>
<feature type="compositionally biased region" description="Pro residues" evidence="1">
    <location>
        <begin position="184"/>
        <end position="193"/>
    </location>
</feature>
<sequence>MAGTPNGGWALPEKRDADRLRERCKERDAPERRPGTWACPPSSASQGRNSQNRTEKHLSARRGLWEQVFPLPGIPPPTVRFTSMHGPGLGHTQSHSSLTPTPLRLLAVTPLYRLSTRTQHPAPGASRAADGTASRASKRAIYTAGLRRPRGLSGYFIPFRTPGAQTGAGQAAEARRPVCRAPSPGSPGSPHGPPARTAPEPPRSEPLPSGPHPYPAASVRRGDRPGRARGRGVGRPGAGRARGRPSRSRWGNGGGLSGALGRPKVTGRLNASARPAGRSSLGARPPPRRAAPGGGLTAAARSALAPRRAPRRRALRVPGGGGRRFHFRRARPISARRRRLRSRWAARPAPPRPPRDPPGPPRNPPAPPRRPPRSLLTGEVPPAPASPAPRGTTDEQGPPTGLERPRGRTSAAGPAALRAPVAAPASTCARAGGGRFALGAPSPRPSARQAPFRSAEGLAGADPCIPERGEQGARSEGLLAGAPWGQRAGHRRPHLSSAGHRAFRILRRPGSPQPRASASELPRRVGFPSGSPALRTTPAATCAACTQPMGRGGSHCAHQASQGRMPGHAARPRDRQEEGRGRPSVLAGLSVRAAAGPPLPPRPETAPQDAGSQGALAAGAPGRRATAQVPTGRKLRPGSARAFRKSPPGEQQEGCRERFRRAQVRAVRTAELKKRFAVGPLGADLAVRRPLLSLLRTREPEGARRGPPAGTGPPCFTSRIFPAASRRSGPGRRGSGG</sequence>
<feature type="compositionally biased region" description="Basic and acidic residues" evidence="1">
    <location>
        <begin position="12"/>
        <end position="34"/>
    </location>
</feature>
<reference evidence="3" key="1">
    <citation type="submission" date="2025-08" db="UniProtKB">
        <authorList>
            <consortium name="RefSeq"/>
        </authorList>
    </citation>
    <scope>IDENTIFICATION</scope>
    <source>
        <tissue evidence="3">Blood</tissue>
    </source>
</reference>
<evidence type="ECO:0000256" key="1">
    <source>
        <dbReference type="SAM" id="MobiDB-lite"/>
    </source>
</evidence>
<feature type="compositionally biased region" description="Low complexity" evidence="1">
    <location>
        <begin position="536"/>
        <end position="546"/>
    </location>
</feature>
<dbReference type="Proteomes" id="UP000248482">
    <property type="component" value="Unplaced"/>
</dbReference>